<feature type="domain" description="AMP-dependent synthetase/ligase" evidence="4">
    <location>
        <begin position="498"/>
        <end position="922"/>
    </location>
</feature>
<evidence type="ECO:0000256" key="1">
    <source>
        <dbReference type="ARBA" id="ARBA00022741"/>
    </source>
</evidence>
<dbReference type="Pfam" id="PF07993">
    <property type="entry name" value="NAD_binding_4"/>
    <property type="match status" value="1"/>
</dbReference>
<keyword evidence="7" id="KW-1185">Reference proteome</keyword>
<evidence type="ECO:0000313" key="6">
    <source>
        <dbReference type="EMBL" id="CUG89018.1"/>
    </source>
</evidence>
<feature type="region of interest" description="Disordered" evidence="3">
    <location>
        <begin position="1173"/>
        <end position="1193"/>
    </location>
</feature>
<keyword evidence="1" id="KW-0547">Nucleotide-binding</keyword>
<dbReference type="VEuPathDB" id="TriTrypDB:BSAL_18805"/>
<dbReference type="Gene3D" id="3.40.50.12780">
    <property type="entry name" value="N-terminal domain of ligase-like"/>
    <property type="match status" value="1"/>
</dbReference>
<dbReference type="GO" id="GO:0005524">
    <property type="term" value="F:ATP binding"/>
    <property type="evidence" value="ECO:0007669"/>
    <property type="project" value="UniProtKB-KW"/>
</dbReference>
<evidence type="ECO:0000256" key="2">
    <source>
        <dbReference type="ARBA" id="ARBA00022840"/>
    </source>
</evidence>
<evidence type="ECO:0000259" key="5">
    <source>
        <dbReference type="Pfam" id="PF07993"/>
    </source>
</evidence>
<dbReference type="GO" id="GO:0016020">
    <property type="term" value="C:membrane"/>
    <property type="evidence" value="ECO:0007669"/>
    <property type="project" value="TreeGrafter"/>
</dbReference>
<name>A0A0S4JBU8_BODSA</name>
<dbReference type="Gene3D" id="3.40.50.720">
    <property type="entry name" value="NAD(P)-binding Rossmann-like Domain"/>
    <property type="match status" value="1"/>
</dbReference>
<dbReference type="InterPro" id="IPR013120">
    <property type="entry name" value="FAR_NAD-bd"/>
</dbReference>
<accession>A0A0S4JBU8</accession>
<reference evidence="7" key="1">
    <citation type="submission" date="2015-09" db="EMBL/GenBank/DDBJ databases">
        <authorList>
            <consortium name="Pathogen Informatics"/>
        </authorList>
    </citation>
    <scope>NUCLEOTIDE SEQUENCE [LARGE SCALE GENOMIC DNA]</scope>
    <source>
        <strain evidence="7">Lake Konstanz</strain>
    </source>
</reference>
<dbReference type="Pfam" id="PF00501">
    <property type="entry name" value="AMP-binding"/>
    <property type="match status" value="1"/>
</dbReference>
<dbReference type="SUPFAM" id="SSF51735">
    <property type="entry name" value="NAD(P)-binding Rossmann-fold domains"/>
    <property type="match status" value="1"/>
</dbReference>
<dbReference type="InterPro" id="IPR000873">
    <property type="entry name" value="AMP-dep_synth/lig_dom"/>
</dbReference>
<dbReference type="GO" id="GO:0004467">
    <property type="term" value="F:long-chain fatty acid-CoA ligase activity"/>
    <property type="evidence" value="ECO:0007669"/>
    <property type="project" value="TreeGrafter"/>
</dbReference>
<dbReference type="InterPro" id="IPR036291">
    <property type="entry name" value="NAD(P)-bd_dom_sf"/>
</dbReference>
<feature type="region of interest" description="Disordered" evidence="3">
    <location>
        <begin position="412"/>
        <end position="461"/>
    </location>
</feature>
<proteinExistence type="predicted"/>
<evidence type="ECO:0000256" key="3">
    <source>
        <dbReference type="SAM" id="MobiDB-lite"/>
    </source>
</evidence>
<dbReference type="PANTHER" id="PTHR43272:SF33">
    <property type="entry name" value="AMP-BINDING DOMAIN-CONTAINING PROTEIN-RELATED"/>
    <property type="match status" value="1"/>
</dbReference>
<dbReference type="EMBL" id="CYKH01001695">
    <property type="protein sequence ID" value="CUG89018.1"/>
    <property type="molecule type" value="Genomic_DNA"/>
</dbReference>
<evidence type="ECO:0000313" key="7">
    <source>
        <dbReference type="Proteomes" id="UP000051952"/>
    </source>
</evidence>
<gene>
    <name evidence="6" type="ORF">BSAL_18805</name>
</gene>
<organism evidence="6 7">
    <name type="scientific">Bodo saltans</name>
    <name type="common">Flagellated protozoan</name>
    <dbReference type="NCBI Taxonomy" id="75058"/>
    <lineage>
        <taxon>Eukaryota</taxon>
        <taxon>Discoba</taxon>
        <taxon>Euglenozoa</taxon>
        <taxon>Kinetoplastea</taxon>
        <taxon>Metakinetoplastina</taxon>
        <taxon>Eubodonida</taxon>
        <taxon>Bodonidae</taxon>
        <taxon>Bodo</taxon>
    </lineage>
</organism>
<keyword evidence="2" id="KW-0067">ATP-binding</keyword>
<protein>
    <submittedName>
        <fullName evidence="6">AMP-binding protein, putative</fullName>
    </submittedName>
</protein>
<dbReference type="OrthoDB" id="1700726at2759"/>
<dbReference type="Proteomes" id="UP000051952">
    <property type="component" value="Unassembled WGS sequence"/>
</dbReference>
<dbReference type="SUPFAM" id="SSF56801">
    <property type="entry name" value="Acetyl-CoA synthetase-like"/>
    <property type="match status" value="1"/>
</dbReference>
<dbReference type="InterPro" id="IPR042099">
    <property type="entry name" value="ANL_N_sf"/>
</dbReference>
<evidence type="ECO:0000259" key="4">
    <source>
        <dbReference type="Pfam" id="PF00501"/>
    </source>
</evidence>
<feature type="domain" description="Thioester reductase (TE)" evidence="5">
    <location>
        <begin position="1477"/>
        <end position="1689"/>
    </location>
</feature>
<sequence length="1693" mass="185209">MNRITPSRCEDLRATIDDEFSDAADGGDSSITARSAAHTALDDSAMVRAIKDYIAEVEHPLQHQLYLLHQEDLERYKALALASQEKLWELSNHHHDEGHQTVSHLFSVVDAFLEAHFIIAEQESVLALLHVLEAFCTEGSALLKEWGSRQVASTRAFDDALLKHMRVITADYPEVPLPSTSNKLTSLEQQRDKFLLEQAAKKFKSPNAIQRLSYRPYDPDAVFPPNICLSRPNARTLKPSDITTDLCCVCSGVVSEYAKAAPRSHCLDCDNGHNAVCGPCVALTQSSVGALVQAATVHGDKEGSNNSAPRALQRILQACLDVVTQKSLHTAHHSSGISQYCMSYTHANVAQRYADLQQTIRAAFNAYAKRPLFGIVHETSTTTASLAQSNHLDELVTLQFVEGTYRRWTRVSLDDSPEDPSRLLLDGVTNDDDDNNVKTAGRSYPLHQQEGSSSTSSPPPRTIVVKLPLRLPLEAGRVPSAPIQEASQLYLQPDPLTTKWLTFAEVRVILDNVSRQVESLTCEYGDKVILSVNDSPLWYSIEMGIIDAKRCAVGLFSLWEGRDLLDAMQLSKPLLGIIDVAVFRIVMATIRQHVDNSINETSDESNVANKVPKKLVVIVTNEVQYHFVLEQQPLLRNYQSKKSGGDEEEGENERTVVVPVFVQALCVAQQPPWFPIAQITDTDVPGVDETPVDEESAPTARPTAVRIKPTDNMFPAIAVFTSGTSGGKPKGVTTTARQFQLECVDANRFYGICDNAMSSYAPSWATDKHNVWRSTLRGGRINFHCKTRSIFESLAEARPTPALSLVPFLMNQVPLIYEGVGTDETARLLSVAKSHQHPLVLTVAGPLPGHDSDAIRRCVVARAYATAAYHIVERVLGGRVYILSCGGAAVRADVLTFLRRNTPCYVMENYGLTECGGVLRDNLPFPGSLVKLVDRPDLGYTTSDVPFPRGEFAVKNMDIALTSEWICDESAMEGIQARYLPDGYFLTGDIGLQRPDGTYEVIDRASAVKKLANGKFFSPERVEQTIADFAQNLAGLSTNVAAQYLSMSTTTTATSSMLETDVENIKSVARRIIGCFVAADNEDHSTIRVLFKLAPPSAQHQEESVMETHDEAIRRVAWLVKSACMHRGIPKDEVPVEYFLEDAAFEWSSANGCLTASRKPNRRALTARLAVARADREQQQQHSPALHDSDRDQIGSAETATVGTGEVIVTVEDVASALMHHLVPNAPIPSDVTSRTELDSSLPDLGCDSLVLSRIPRLLGPVLLKLRGALSASLPRNVLRELTELPSLFLTTPSLMRQTPRTLAEALWDSNVAAKAAEKAKNSTDVAAGSQADEDQTIRQPFFSRQTSAIVGMVESSSNGGGASGGVGMDAPPEGAFEMIDGAAARSNSTVFNEGEGPTTVDPEDSQPVGVKKIETRISDIEVDASVDLQRTARAWAMPSDPAASHARQQHQPVVVSNPPPAAVPAAQPTSRMTVLLTGAAGYFGAAVLQALLRAPWCSSIWCIVRSNKQRDSPRDRVAEALSRFVHAEDRDALLQLFDDRVRIIEGDLELPLFGMEQLAYDGIFRKTRLDLIIHGAAMIKSWTLEAGLDVLRGPNVDGTVRIAQLSIHNAVTRDDNTATPIVYVSTVSVMKSQDVAALDGDLSWKLMSSFNDTAMAYYDAYSATKLMAENVLREWALVTNAPLRIYRLRDGC</sequence>
<dbReference type="PANTHER" id="PTHR43272">
    <property type="entry name" value="LONG-CHAIN-FATTY-ACID--COA LIGASE"/>
    <property type="match status" value="1"/>
</dbReference>